<evidence type="ECO:0000313" key="2">
    <source>
        <dbReference type="EMBL" id="NGO38559.1"/>
    </source>
</evidence>
<dbReference type="PANTHER" id="PTHR30093:SF2">
    <property type="entry name" value="TYPE II SECRETION SYSTEM PROTEIN H"/>
    <property type="match status" value="1"/>
</dbReference>
<dbReference type="Gene3D" id="3.30.700.10">
    <property type="entry name" value="Glycoprotein, Type 4 Pilin"/>
    <property type="match status" value="1"/>
</dbReference>
<dbReference type="Pfam" id="PF07963">
    <property type="entry name" value="N_methyl"/>
    <property type="match status" value="1"/>
</dbReference>
<dbReference type="EMBL" id="JAAKYA010000023">
    <property type="protein sequence ID" value="NGO38559.1"/>
    <property type="molecule type" value="Genomic_DNA"/>
</dbReference>
<sequence length="279" mass="30938">MQAGKTITDGSPPGARGFTLLELMLVVGILAVLTGLLLPALVRARQQTQGIRCMNNSRQLALAWQMYADDHNGFLVPNQHGSAALHAADPNNWVSGWMDWTSNPDNTNTLYLTDARFSLLAPYTLQSARLYKCPADHYRSRQNPGPRVRSISMNAALGPGNKTNFANWNPPFFFAFRLSDVQNPPPAWTWLFVDEHPDSINDGCFFLNPWQAGAGAAWRDLPASYHRGAAGLAFADGHAEIKKWTDPRTAVPVRMADFPGLQAPHSPDYAWMAQRTPRR</sequence>
<dbReference type="PROSITE" id="PS00409">
    <property type="entry name" value="PROKAR_NTER_METHYL"/>
    <property type="match status" value="1"/>
</dbReference>
<dbReference type="Proteomes" id="UP000477311">
    <property type="component" value="Unassembled WGS sequence"/>
</dbReference>
<keyword evidence="1" id="KW-0812">Transmembrane</keyword>
<gene>
    <name evidence="2" type="ORF">G4L39_03980</name>
</gene>
<protein>
    <submittedName>
        <fullName evidence="2">Prepilin-type N-terminal cleavage/methylation domain-containing protein</fullName>
    </submittedName>
</protein>
<dbReference type="InterPro" id="IPR045584">
    <property type="entry name" value="Pilin-like"/>
</dbReference>
<organism evidence="2 3">
    <name type="scientific">Limisphaera ngatamarikiensis</name>
    <dbReference type="NCBI Taxonomy" id="1324935"/>
    <lineage>
        <taxon>Bacteria</taxon>
        <taxon>Pseudomonadati</taxon>
        <taxon>Verrucomicrobiota</taxon>
        <taxon>Verrucomicrobiia</taxon>
        <taxon>Limisphaerales</taxon>
        <taxon>Limisphaeraceae</taxon>
        <taxon>Limisphaera</taxon>
    </lineage>
</organism>
<dbReference type="AlphaFoldDB" id="A0A6M1RLW8"/>
<keyword evidence="1" id="KW-0472">Membrane</keyword>
<dbReference type="InterPro" id="IPR012902">
    <property type="entry name" value="N_methyl_site"/>
</dbReference>
<proteinExistence type="predicted"/>
<dbReference type="SUPFAM" id="SSF54523">
    <property type="entry name" value="Pili subunits"/>
    <property type="match status" value="1"/>
</dbReference>
<dbReference type="NCBIfam" id="TIGR02532">
    <property type="entry name" value="IV_pilin_GFxxxE"/>
    <property type="match status" value="1"/>
</dbReference>
<feature type="transmembrane region" description="Helical" evidence="1">
    <location>
        <begin position="20"/>
        <end position="42"/>
    </location>
</feature>
<dbReference type="RefSeq" id="WP_165106105.1">
    <property type="nucleotide sequence ID" value="NZ_JAAKYA010000023.1"/>
</dbReference>
<accession>A0A6M1RLW8</accession>
<keyword evidence="3" id="KW-1185">Reference proteome</keyword>
<evidence type="ECO:0000256" key="1">
    <source>
        <dbReference type="SAM" id="Phobius"/>
    </source>
</evidence>
<reference evidence="2 3" key="1">
    <citation type="submission" date="2020-02" db="EMBL/GenBank/DDBJ databases">
        <title>Draft genome sequence of Limisphaera ngatamarikiensis NGM72.4T, a thermophilic Verrucomicrobia grouped in subdivision 3.</title>
        <authorList>
            <person name="Carere C.R."/>
            <person name="Steen J."/>
            <person name="Hugenholtz P."/>
            <person name="Stott M.B."/>
        </authorList>
    </citation>
    <scope>NUCLEOTIDE SEQUENCE [LARGE SCALE GENOMIC DNA]</scope>
    <source>
        <strain evidence="2 3">NGM72.4</strain>
    </source>
</reference>
<name>A0A6M1RLW8_9BACT</name>
<comment type="caution">
    <text evidence="2">The sequence shown here is derived from an EMBL/GenBank/DDBJ whole genome shotgun (WGS) entry which is preliminary data.</text>
</comment>
<keyword evidence="1" id="KW-1133">Transmembrane helix</keyword>
<evidence type="ECO:0000313" key="3">
    <source>
        <dbReference type="Proteomes" id="UP000477311"/>
    </source>
</evidence>
<dbReference type="PANTHER" id="PTHR30093">
    <property type="entry name" value="GENERAL SECRETION PATHWAY PROTEIN G"/>
    <property type="match status" value="1"/>
</dbReference>